<proteinExistence type="predicted"/>
<evidence type="ECO:0000313" key="2">
    <source>
        <dbReference type="EMBL" id="KPK64445.1"/>
    </source>
</evidence>
<dbReference type="STRING" id="1703779.AMJ83_01655"/>
<keyword evidence="1" id="KW-0812">Transmembrane</keyword>
<gene>
    <name evidence="2" type="ORF">AMJ83_01655</name>
</gene>
<name>A0A0S8FXP3_UNCW3</name>
<protein>
    <submittedName>
        <fullName evidence="2">Uncharacterized protein</fullName>
    </submittedName>
</protein>
<feature type="transmembrane region" description="Helical" evidence="1">
    <location>
        <begin position="191"/>
        <end position="212"/>
    </location>
</feature>
<accession>A0A0S8FXP3</accession>
<reference evidence="2 3" key="1">
    <citation type="journal article" date="2015" name="Microbiome">
        <title>Genomic resolution of linkages in carbon, nitrogen, and sulfur cycling among widespread estuary sediment bacteria.</title>
        <authorList>
            <person name="Baker B.J."/>
            <person name="Lazar C.S."/>
            <person name="Teske A.P."/>
            <person name="Dick G.J."/>
        </authorList>
    </citation>
    <scope>NUCLEOTIDE SEQUENCE [LARGE SCALE GENOMIC DNA]</scope>
    <source>
        <strain evidence="2">SM23_42</strain>
    </source>
</reference>
<sequence>MKRVVAVVVMVSLLVNCAYSSKRYDEYRVKGPIVISERVGEVLDAEEKEHFGLFPKIYVYPVSYPVEAATFFELEGGGYEVRIATGYDTVVAVNRDLNAIRILRDYVDYHEEIIDSRGVFEKRWSIVGYDDLGQPITKREIERVRNHRSTVACAAGGGGLALGVGSLWAFATFIGGGFGTSEELVEGTGDAGIIMLCTAGVAILATGAGFFVGRGFDNTRARDAVEESRKPRVVE</sequence>
<dbReference type="EMBL" id="LJUJ01000002">
    <property type="protein sequence ID" value="KPK64445.1"/>
    <property type="molecule type" value="Genomic_DNA"/>
</dbReference>
<organism evidence="2 3">
    <name type="scientific">candidate division WOR_3 bacterium SM23_42</name>
    <dbReference type="NCBI Taxonomy" id="1703779"/>
    <lineage>
        <taxon>Bacteria</taxon>
        <taxon>Bacteria division WOR-3</taxon>
    </lineage>
</organism>
<keyword evidence="1" id="KW-1133">Transmembrane helix</keyword>
<keyword evidence="1" id="KW-0472">Membrane</keyword>
<comment type="caution">
    <text evidence="2">The sequence shown here is derived from an EMBL/GenBank/DDBJ whole genome shotgun (WGS) entry which is preliminary data.</text>
</comment>
<evidence type="ECO:0000256" key="1">
    <source>
        <dbReference type="SAM" id="Phobius"/>
    </source>
</evidence>
<evidence type="ECO:0000313" key="3">
    <source>
        <dbReference type="Proteomes" id="UP000051373"/>
    </source>
</evidence>
<dbReference type="AlphaFoldDB" id="A0A0S8FXP3"/>
<dbReference type="Proteomes" id="UP000051373">
    <property type="component" value="Unassembled WGS sequence"/>
</dbReference>